<dbReference type="Pfam" id="PF03319">
    <property type="entry name" value="EutN_CcmL"/>
    <property type="match status" value="2"/>
</dbReference>
<comment type="subcellular location">
    <subcellularLocation>
        <location evidence="1">Bacterial microcompartment</location>
    </subcellularLocation>
</comment>
<dbReference type="PROSITE" id="PS51932">
    <property type="entry name" value="BMV"/>
    <property type="match status" value="1"/>
</dbReference>
<dbReference type="SUPFAM" id="SSF159133">
    <property type="entry name" value="EutN/CcmL-like"/>
    <property type="match status" value="2"/>
</dbReference>
<dbReference type="EMBL" id="JBHPBY010000320">
    <property type="protein sequence ID" value="MFC1852497.1"/>
    <property type="molecule type" value="Genomic_DNA"/>
</dbReference>
<evidence type="ECO:0000313" key="3">
    <source>
        <dbReference type="EMBL" id="MFC1852497.1"/>
    </source>
</evidence>
<dbReference type="Gene3D" id="2.40.50.220">
    <property type="entry name" value="EutN/Ccml"/>
    <property type="match status" value="2"/>
</dbReference>
<evidence type="ECO:0000256" key="2">
    <source>
        <dbReference type="ARBA" id="ARBA00024446"/>
    </source>
</evidence>
<name>A0ABV6Z213_UNCC1</name>
<proteinExistence type="predicted"/>
<evidence type="ECO:0000256" key="1">
    <source>
        <dbReference type="ARBA" id="ARBA00024322"/>
    </source>
</evidence>
<keyword evidence="4" id="KW-1185">Reference proteome</keyword>
<organism evidence="3 4">
    <name type="scientific">candidate division CSSED10-310 bacterium</name>
    <dbReference type="NCBI Taxonomy" id="2855610"/>
    <lineage>
        <taxon>Bacteria</taxon>
        <taxon>Bacteria division CSSED10-310</taxon>
    </lineage>
</organism>
<keyword evidence="2" id="KW-1283">Bacterial microcompartment</keyword>
<dbReference type="InterPro" id="IPR004992">
    <property type="entry name" value="EutN_CcmL"/>
</dbReference>
<dbReference type="PANTHER" id="PTHR36539">
    <property type="entry name" value="ETHANOLAMINE UTILIZATION PROTEIN EUTN"/>
    <property type="match status" value="1"/>
</dbReference>
<sequence>MFLGKVVGSVWSTKKQPQLSGLKFLLVVPIHLTGTQSYSAGPESGIIDFFQKFLSRTISPLCARKLQAISTRTMPEMVRAEIKKIVLTEEIELSLTEQNMVSSFLAGSGEGVVVTDRLDAGIGDTVVVAFGKAARIGIGDPDMPIEAAVVAIVDEISIFDGSEGENDS</sequence>
<protein>
    <submittedName>
        <fullName evidence="3">EutN/CcmL family microcompartment protein</fullName>
    </submittedName>
</protein>
<accession>A0ABV6Z213</accession>
<reference evidence="3 4" key="1">
    <citation type="submission" date="2024-09" db="EMBL/GenBank/DDBJ databases">
        <title>Laminarin stimulates single cell rates of sulfate reduction while oxygen inhibits transcriptomic activity in coastal marine sediment.</title>
        <authorList>
            <person name="Lindsay M."/>
            <person name="Orcutt B."/>
            <person name="Emerson D."/>
            <person name="Stepanauskas R."/>
            <person name="D'Angelo T."/>
        </authorList>
    </citation>
    <scope>NUCLEOTIDE SEQUENCE [LARGE SCALE GENOMIC DNA]</scope>
    <source>
        <strain evidence="3">SAG AM-311-K15</strain>
    </source>
</reference>
<evidence type="ECO:0000313" key="4">
    <source>
        <dbReference type="Proteomes" id="UP001594351"/>
    </source>
</evidence>
<dbReference type="InterPro" id="IPR036677">
    <property type="entry name" value="EutN_CcmL_sf"/>
</dbReference>
<dbReference type="Proteomes" id="UP001594351">
    <property type="component" value="Unassembled WGS sequence"/>
</dbReference>
<gene>
    <name evidence="3" type="ORF">ACFL27_20055</name>
</gene>
<comment type="caution">
    <text evidence="3">The sequence shown here is derived from an EMBL/GenBank/DDBJ whole genome shotgun (WGS) entry which is preliminary data.</text>
</comment>